<keyword evidence="3" id="KW-1185">Reference proteome</keyword>
<organism evidence="2 3">
    <name type="scientific">Plectosphaerella plurivora</name>
    <dbReference type="NCBI Taxonomy" id="936078"/>
    <lineage>
        <taxon>Eukaryota</taxon>
        <taxon>Fungi</taxon>
        <taxon>Dikarya</taxon>
        <taxon>Ascomycota</taxon>
        <taxon>Pezizomycotina</taxon>
        <taxon>Sordariomycetes</taxon>
        <taxon>Hypocreomycetidae</taxon>
        <taxon>Glomerellales</taxon>
        <taxon>Plectosphaerellaceae</taxon>
        <taxon>Plectosphaerella</taxon>
    </lineage>
</organism>
<evidence type="ECO:0000313" key="3">
    <source>
        <dbReference type="Proteomes" id="UP000770015"/>
    </source>
</evidence>
<feature type="region of interest" description="Disordered" evidence="1">
    <location>
        <begin position="204"/>
        <end position="238"/>
    </location>
</feature>
<feature type="compositionally biased region" description="Low complexity" evidence="1">
    <location>
        <begin position="221"/>
        <end position="238"/>
    </location>
</feature>
<name>A0A9P8V7U1_9PEZI</name>
<sequence length="238" mass="25609">MIRPTILTQSPGSLCSSHVSGWAIFAWESPDFWKCPRHYIRDRPCTRLSIFVSLILTLTLILHPPPPLTSHLIPNQLGSSPPCVPTSSLPCFWQARLPPSPQPSRTRFSSLLAMPKVSSRPLPASPATVSPLRASWFPRRARLSLFSTPPRPLAATRASSSWTPLRTTTTAPGSRPSPTRSGPPFGPIRPTSRCAWCASTSIPARPLVPRSPAPMGAVPMASTSSSASPTALASRLPT</sequence>
<gene>
    <name evidence="2" type="ORF">F5X68DRAFT_211365</name>
</gene>
<feature type="region of interest" description="Disordered" evidence="1">
    <location>
        <begin position="148"/>
        <end position="188"/>
    </location>
</feature>
<comment type="caution">
    <text evidence="2">The sequence shown here is derived from an EMBL/GenBank/DDBJ whole genome shotgun (WGS) entry which is preliminary data.</text>
</comment>
<dbReference type="EMBL" id="JAGSXJ010000018">
    <property type="protein sequence ID" value="KAH6682251.1"/>
    <property type="molecule type" value="Genomic_DNA"/>
</dbReference>
<dbReference type="Proteomes" id="UP000770015">
    <property type="component" value="Unassembled WGS sequence"/>
</dbReference>
<accession>A0A9P8V7U1</accession>
<protein>
    <submittedName>
        <fullName evidence="2">Uncharacterized protein</fullName>
    </submittedName>
</protein>
<dbReference type="AlphaFoldDB" id="A0A9P8V7U1"/>
<evidence type="ECO:0000256" key="1">
    <source>
        <dbReference type="SAM" id="MobiDB-lite"/>
    </source>
</evidence>
<feature type="compositionally biased region" description="Low complexity" evidence="1">
    <location>
        <begin position="166"/>
        <end position="183"/>
    </location>
</feature>
<reference evidence="2" key="1">
    <citation type="journal article" date="2021" name="Nat. Commun.">
        <title>Genetic determinants of endophytism in the Arabidopsis root mycobiome.</title>
        <authorList>
            <person name="Mesny F."/>
            <person name="Miyauchi S."/>
            <person name="Thiergart T."/>
            <person name="Pickel B."/>
            <person name="Atanasova L."/>
            <person name="Karlsson M."/>
            <person name="Huettel B."/>
            <person name="Barry K.W."/>
            <person name="Haridas S."/>
            <person name="Chen C."/>
            <person name="Bauer D."/>
            <person name="Andreopoulos W."/>
            <person name="Pangilinan J."/>
            <person name="LaButti K."/>
            <person name="Riley R."/>
            <person name="Lipzen A."/>
            <person name="Clum A."/>
            <person name="Drula E."/>
            <person name="Henrissat B."/>
            <person name="Kohler A."/>
            <person name="Grigoriev I.V."/>
            <person name="Martin F.M."/>
            <person name="Hacquard S."/>
        </authorList>
    </citation>
    <scope>NUCLEOTIDE SEQUENCE</scope>
    <source>
        <strain evidence="2">MPI-SDFR-AT-0117</strain>
    </source>
</reference>
<proteinExistence type="predicted"/>
<evidence type="ECO:0000313" key="2">
    <source>
        <dbReference type="EMBL" id="KAH6682251.1"/>
    </source>
</evidence>